<name>A0A8K0KRJ4_LADFU</name>
<proteinExistence type="predicted"/>
<dbReference type="AlphaFoldDB" id="A0A8K0KRJ4"/>
<gene>
    <name evidence="1" type="ORF">J437_LFUL018108</name>
</gene>
<reference evidence="1" key="2">
    <citation type="submission" date="2017-10" db="EMBL/GenBank/DDBJ databases">
        <title>Ladona fulva Genome sequencing and assembly.</title>
        <authorList>
            <person name="Murali S."/>
            <person name="Richards S."/>
            <person name="Bandaranaike D."/>
            <person name="Bellair M."/>
            <person name="Blankenburg K."/>
            <person name="Chao H."/>
            <person name="Dinh H."/>
            <person name="Doddapaneni H."/>
            <person name="Dugan-Rocha S."/>
            <person name="Elkadiri S."/>
            <person name="Gnanaolivu R."/>
            <person name="Hernandez B."/>
            <person name="Skinner E."/>
            <person name="Javaid M."/>
            <person name="Lee S."/>
            <person name="Li M."/>
            <person name="Ming W."/>
            <person name="Munidasa M."/>
            <person name="Muniz J."/>
            <person name="Nguyen L."/>
            <person name="Hughes D."/>
            <person name="Osuji N."/>
            <person name="Pu L.-L."/>
            <person name="Puazo M."/>
            <person name="Qu C."/>
            <person name="Quiroz J."/>
            <person name="Raj R."/>
            <person name="Weissenberger G."/>
            <person name="Xin Y."/>
            <person name="Zou X."/>
            <person name="Han Y."/>
            <person name="Worley K."/>
            <person name="Muzny D."/>
            <person name="Gibbs R."/>
        </authorList>
    </citation>
    <scope>NUCLEOTIDE SEQUENCE</scope>
    <source>
        <strain evidence="1">Sampled in the wild</strain>
    </source>
</reference>
<evidence type="ECO:0000313" key="2">
    <source>
        <dbReference type="Proteomes" id="UP000792457"/>
    </source>
</evidence>
<reference evidence="1" key="1">
    <citation type="submission" date="2013-04" db="EMBL/GenBank/DDBJ databases">
        <authorList>
            <person name="Qu J."/>
            <person name="Murali S.C."/>
            <person name="Bandaranaike D."/>
            <person name="Bellair M."/>
            <person name="Blankenburg K."/>
            <person name="Chao H."/>
            <person name="Dinh H."/>
            <person name="Doddapaneni H."/>
            <person name="Downs B."/>
            <person name="Dugan-Rocha S."/>
            <person name="Elkadiri S."/>
            <person name="Gnanaolivu R.D."/>
            <person name="Hernandez B."/>
            <person name="Javaid M."/>
            <person name="Jayaseelan J.C."/>
            <person name="Lee S."/>
            <person name="Li M."/>
            <person name="Ming W."/>
            <person name="Munidasa M."/>
            <person name="Muniz J."/>
            <person name="Nguyen L."/>
            <person name="Ongeri F."/>
            <person name="Osuji N."/>
            <person name="Pu L.-L."/>
            <person name="Puazo M."/>
            <person name="Qu C."/>
            <person name="Quiroz J."/>
            <person name="Raj R."/>
            <person name="Weissenberger G."/>
            <person name="Xin Y."/>
            <person name="Zou X."/>
            <person name="Han Y."/>
            <person name="Richards S."/>
            <person name="Worley K."/>
            <person name="Muzny D."/>
            <person name="Gibbs R."/>
        </authorList>
    </citation>
    <scope>NUCLEOTIDE SEQUENCE</scope>
    <source>
        <strain evidence="1">Sampled in the wild</strain>
    </source>
</reference>
<comment type="caution">
    <text evidence="1">The sequence shown here is derived from an EMBL/GenBank/DDBJ whole genome shotgun (WGS) entry which is preliminary data.</text>
</comment>
<accession>A0A8K0KRJ4</accession>
<sequence>MTYFFANQQSFIFHFFRPPPLIMERQCSILDHLLHFLRTRQNVGSNPRSFSSSSNLFQWTTFQILYSTGSVDGR</sequence>
<dbReference type="Proteomes" id="UP000792457">
    <property type="component" value="Unassembled WGS sequence"/>
</dbReference>
<organism evidence="1 2">
    <name type="scientific">Ladona fulva</name>
    <name type="common">Scarce chaser dragonfly</name>
    <name type="synonym">Libellula fulva</name>
    <dbReference type="NCBI Taxonomy" id="123851"/>
    <lineage>
        <taxon>Eukaryota</taxon>
        <taxon>Metazoa</taxon>
        <taxon>Ecdysozoa</taxon>
        <taxon>Arthropoda</taxon>
        <taxon>Hexapoda</taxon>
        <taxon>Insecta</taxon>
        <taxon>Pterygota</taxon>
        <taxon>Palaeoptera</taxon>
        <taxon>Odonata</taxon>
        <taxon>Epiprocta</taxon>
        <taxon>Anisoptera</taxon>
        <taxon>Libelluloidea</taxon>
        <taxon>Libellulidae</taxon>
        <taxon>Ladona</taxon>
    </lineage>
</organism>
<keyword evidence="2" id="KW-1185">Reference proteome</keyword>
<dbReference type="EMBL" id="KZ312446">
    <property type="protein sequence ID" value="KAG8240271.1"/>
    <property type="molecule type" value="Genomic_DNA"/>
</dbReference>
<protein>
    <submittedName>
        <fullName evidence="1">Uncharacterized protein</fullName>
    </submittedName>
</protein>
<evidence type="ECO:0000313" key="1">
    <source>
        <dbReference type="EMBL" id="KAG8240271.1"/>
    </source>
</evidence>